<dbReference type="Gene3D" id="2.40.50.90">
    <property type="match status" value="1"/>
</dbReference>
<reference evidence="3 4" key="1">
    <citation type="submission" date="2022-02" db="EMBL/GenBank/DDBJ databases">
        <title>Shinella B3.7 sp. nov., isolated from Sediment (Zhairuo Island).</title>
        <authorList>
            <person name="Chen G."/>
        </authorList>
    </citation>
    <scope>NUCLEOTIDE SEQUENCE [LARGE SCALE GENOMIC DNA]</scope>
    <source>
        <strain evidence="3 4">B3.7</strain>
    </source>
</reference>
<dbReference type="Proteomes" id="UP001201844">
    <property type="component" value="Unassembled WGS sequence"/>
</dbReference>
<sequence>MAKTTKRKKRTGTRRSAGARSTGGMAPWYVLGAAIVGGILYMDNMTPGPEKGASAVRTASIERKDKDSRKAERREAALPRPKVAVGEKKAEVAPVPEALPAFSGKWFICTTQTDYCVLDGSTILYAGRKVRLADIDVPAIDKARCEAERLRGGDAKLRLREILNEGNVTLVAARGAAAGKPGAAPHLVLRGGQSVGRRLVSEGLARPWTGQHQSWCG</sequence>
<comment type="caution">
    <text evidence="3">The sequence shown here is derived from an EMBL/GenBank/DDBJ whole genome shotgun (WGS) entry which is preliminary data.</text>
</comment>
<organism evidence="3 4">
    <name type="scientific">Shinella sedimenti</name>
    <dbReference type="NCBI Taxonomy" id="2919913"/>
    <lineage>
        <taxon>Bacteria</taxon>
        <taxon>Pseudomonadati</taxon>
        <taxon>Pseudomonadota</taxon>
        <taxon>Alphaproteobacteria</taxon>
        <taxon>Hyphomicrobiales</taxon>
        <taxon>Rhizobiaceae</taxon>
        <taxon>Shinella</taxon>
    </lineage>
</organism>
<dbReference type="RefSeq" id="WP_241602230.1">
    <property type="nucleotide sequence ID" value="NZ_JAKVIN010000006.1"/>
</dbReference>
<dbReference type="InterPro" id="IPR035437">
    <property type="entry name" value="SNase_OB-fold_sf"/>
</dbReference>
<feature type="transmembrane region" description="Helical" evidence="2">
    <location>
        <begin position="21"/>
        <end position="42"/>
    </location>
</feature>
<evidence type="ECO:0000256" key="1">
    <source>
        <dbReference type="SAM" id="MobiDB-lite"/>
    </source>
</evidence>
<keyword evidence="2" id="KW-1133">Transmembrane helix</keyword>
<keyword evidence="4" id="KW-1185">Reference proteome</keyword>
<keyword evidence="2" id="KW-0472">Membrane</keyword>
<feature type="region of interest" description="Disordered" evidence="1">
    <location>
        <begin position="50"/>
        <end position="82"/>
    </location>
</feature>
<name>A0ABT0CPU0_9HYPH</name>
<evidence type="ECO:0000313" key="3">
    <source>
        <dbReference type="EMBL" id="MCJ8150631.1"/>
    </source>
</evidence>
<evidence type="ECO:0000256" key="2">
    <source>
        <dbReference type="SAM" id="Phobius"/>
    </source>
</evidence>
<dbReference type="SUPFAM" id="SSF50199">
    <property type="entry name" value="Staphylococcal nuclease"/>
    <property type="match status" value="1"/>
</dbReference>
<feature type="compositionally biased region" description="Basic residues" evidence="1">
    <location>
        <begin position="1"/>
        <end position="13"/>
    </location>
</feature>
<protein>
    <recommendedName>
        <fullName evidence="5">Thermonuclease family protein</fullName>
    </recommendedName>
</protein>
<gene>
    <name evidence="3" type="ORF">MKI86_15885</name>
</gene>
<evidence type="ECO:0000313" key="4">
    <source>
        <dbReference type="Proteomes" id="UP001201844"/>
    </source>
</evidence>
<evidence type="ECO:0008006" key="5">
    <source>
        <dbReference type="Google" id="ProtNLM"/>
    </source>
</evidence>
<dbReference type="EMBL" id="JAKVIN010000006">
    <property type="protein sequence ID" value="MCJ8150631.1"/>
    <property type="molecule type" value="Genomic_DNA"/>
</dbReference>
<accession>A0ABT0CPU0</accession>
<proteinExistence type="predicted"/>
<feature type="compositionally biased region" description="Basic and acidic residues" evidence="1">
    <location>
        <begin position="60"/>
        <end position="77"/>
    </location>
</feature>
<keyword evidence="2" id="KW-0812">Transmembrane</keyword>
<feature type="region of interest" description="Disordered" evidence="1">
    <location>
        <begin position="1"/>
        <end position="20"/>
    </location>
</feature>